<evidence type="ECO:0000313" key="3">
    <source>
        <dbReference type="Proteomes" id="UP000464178"/>
    </source>
</evidence>
<dbReference type="EMBL" id="LR593886">
    <property type="protein sequence ID" value="VTR95383.1"/>
    <property type="molecule type" value="Genomic_DNA"/>
</dbReference>
<proteinExistence type="predicted"/>
<keyword evidence="3" id="KW-1185">Reference proteome</keyword>
<feature type="compositionally biased region" description="Polar residues" evidence="1">
    <location>
        <begin position="85"/>
        <end position="97"/>
    </location>
</feature>
<dbReference type="AlphaFoldDB" id="A0A6P2D2Q1"/>
<reference evidence="2 3" key="1">
    <citation type="submission" date="2019-05" db="EMBL/GenBank/DDBJ databases">
        <authorList>
            <consortium name="Science for Life Laboratories"/>
        </authorList>
    </citation>
    <scope>NUCLEOTIDE SEQUENCE [LARGE SCALE GENOMIC DNA]</scope>
    <source>
        <strain evidence="2">Soil9</strain>
    </source>
</reference>
<evidence type="ECO:0000313" key="2">
    <source>
        <dbReference type="EMBL" id="VTR95383.1"/>
    </source>
</evidence>
<name>A0A6P2D2Q1_9BACT</name>
<feature type="region of interest" description="Disordered" evidence="1">
    <location>
        <begin position="55"/>
        <end position="97"/>
    </location>
</feature>
<dbReference type="Proteomes" id="UP000464178">
    <property type="component" value="Chromosome"/>
</dbReference>
<organism evidence="2 3">
    <name type="scientific">Gemmata massiliana</name>
    <dbReference type="NCBI Taxonomy" id="1210884"/>
    <lineage>
        <taxon>Bacteria</taxon>
        <taxon>Pseudomonadati</taxon>
        <taxon>Planctomycetota</taxon>
        <taxon>Planctomycetia</taxon>
        <taxon>Gemmatales</taxon>
        <taxon>Gemmataceae</taxon>
        <taxon>Gemmata</taxon>
    </lineage>
</organism>
<sequence>MLRRALTHCLIFAVVVGPLLCCCSAGKVSARSSTSTSTALPDRLSIESTSSCCAHKRAPAKAEHTEQSAPQKPAAPTEKCPCKSATDQSQTVQSEPTQSDLSTFLRLLALDVSALLDGPSTGDIALVLSGTSGERATDSSRLTTADLLYAHHNLRC</sequence>
<evidence type="ECO:0000256" key="1">
    <source>
        <dbReference type="SAM" id="MobiDB-lite"/>
    </source>
</evidence>
<protein>
    <submittedName>
        <fullName evidence="2">Uncharacterized protein</fullName>
    </submittedName>
</protein>
<gene>
    <name evidence="2" type="ORF">SOIL9_23310</name>
</gene>
<accession>A0A6P2D2Q1</accession>
<dbReference type="KEGG" id="gms:SOIL9_23310"/>